<feature type="domain" description="Alcohol dehydrogenase-like N-terminal" evidence="3">
    <location>
        <begin position="3"/>
        <end position="75"/>
    </location>
</feature>
<reference evidence="4 5" key="1">
    <citation type="submission" date="2017-06" db="EMBL/GenBank/DDBJ databases">
        <title>Comparative genomic analysis of Ambrosia Fusariam Clade fungi.</title>
        <authorList>
            <person name="Stajich J.E."/>
            <person name="Carrillo J."/>
            <person name="Kijimoto T."/>
            <person name="Eskalen A."/>
            <person name="O'Donnell K."/>
            <person name="Kasson M."/>
        </authorList>
    </citation>
    <scope>NUCLEOTIDE SEQUENCE [LARGE SCALE GENOMIC DNA]</scope>
    <source>
        <strain evidence="4 5">NRRL62606</strain>
    </source>
</reference>
<organism evidence="4 5">
    <name type="scientific">Fusarium floridanum</name>
    <dbReference type="NCBI Taxonomy" id="1325733"/>
    <lineage>
        <taxon>Eukaryota</taxon>
        <taxon>Fungi</taxon>
        <taxon>Dikarya</taxon>
        <taxon>Ascomycota</taxon>
        <taxon>Pezizomycotina</taxon>
        <taxon>Sordariomycetes</taxon>
        <taxon>Hypocreomycetidae</taxon>
        <taxon>Hypocreales</taxon>
        <taxon>Nectriaceae</taxon>
        <taxon>Fusarium</taxon>
        <taxon>Fusarium solani species complex</taxon>
    </lineage>
</organism>
<dbReference type="InterPro" id="IPR036291">
    <property type="entry name" value="NAD(P)-bd_dom_sf"/>
</dbReference>
<dbReference type="EMBL" id="NKCL01000498">
    <property type="protein sequence ID" value="RSL66425.1"/>
    <property type="molecule type" value="Genomic_DNA"/>
</dbReference>
<dbReference type="InterPro" id="IPR013154">
    <property type="entry name" value="ADH-like_N"/>
</dbReference>
<gene>
    <name evidence="4" type="ORF">CEP51_012805</name>
</gene>
<dbReference type="PANTHER" id="PTHR43401:SF4">
    <property type="entry name" value="D-ARABINOSE 1-DEHYDROGENASE (NADP(+))"/>
    <property type="match status" value="1"/>
</dbReference>
<name>A0A428QMB7_9HYPO</name>
<accession>A0A428QMB7</accession>
<feature type="domain" description="Alcohol dehydrogenase-like C-terminal" evidence="2">
    <location>
        <begin position="102"/>
        <end position="205"/>
    </location>
</feature>
<evidence type="ECO:0008006" key="6">
    <source>
        <dbReference type="Google" id="ProtNLM"/>
    </source>
</evidence>
<keyword evidence="5" id="KW-1185">Reference proteome</keyword>
<evidence type="ECO:0000259" key="2">
    <source>
        <dbReference type="Pfam" id="PF00107"/>
    </source>
</evidence>
<evidence type="ECO:0000256" key="1">
    <source>
        <dbReference type="ARBA" id="ARBA00023002"/>
    </source>
</evidence>
<dbReference type="PANTHER" id="PTHR43401">
    <property type="entry name" value="L-THREONINE 3-DEHYDROGENASE"/>
    <property type="match status" value="1"/>
</dbReference>
<dbReference type="InterPro" id="IPR050129">
    <property type="entry name" value="Zn_alcohol_dh"/>
</dbReference>
<evidence type="ECO:0000259" key="3">
    <source>
        <dbReference type="Pfam" id="PF08240"/>
    </source>
</evidence>
<dbReference type="SUPFAM" id="SSF51735">
    <property type="entry name" value="NAD(P)-binding Rossmann-fold domains"/>
    <property type="match status" value="1"/>
</dbReference>
<dbReference type="SUPFAM" id="SSF50129">
    <property type="entry name" value="GroES-like"/>
    <property type="match status" value="1"/>
</dbReference>
<dbReference type="Pfam" id="PF00107">
    <property type="entry name" value="ADH_zinc_N"/>
    <property type="match status" value="1"/>
</dbReference>
<dbReference type="Gene3D" id="3.90.180.10">
    <property type="entry name" value="Medium-chain alcohol dehydrogenases, catalytic domain"/>
    <property type="match status" value="2"/>
</dbReference>
<dbReference type="GO" id="GO:0016491">
    <property type="term" value="F:oxidoreductase activity"/>
    <property type="evidence" value="ECO:0007669"/>
    <property type="project" value="UniProtKB-KW"/>
</dbReference>
<dbReference type="Pfam" id="PF08240">
    <property type="entry name" value="ADH_N"/>
    <property type="match status" value="1"/>
</dbReference>
<protein>
    <recommendedName>
        <fullName evidence="6">Enoyl reductase (ER) domain-containing protein</fullName>
    </recommendedName>
</protein>
<keyword evidence="1" id="KW-0560">Oxidoreductase</keyword>
<dbReference type="Gene3D" id="3.40.50.720">
    <property type="entry name" value="NAD(P)-binding Rossmann-like Domain"/>
    <property type="match status" value="1"/>
</dbReference>
<evidence type="ECO:0000313" key="5">
    <source>
        <dbReference type="Proteomes" id="UP000287972"/>
    </source>
</evidence>
<proteinExistence type="predicted"/>
<evidence type="ECO:0000313" key="4">
    <source>
        <dbReference type="EMBL" id="RSL66425.1"/>
    </source>
</evidence>
<dbReference type="Proteomes" id="UP000287972">
    <property type="component" value="Unassembled WGS sequence"/>
</dbReference>
<sequence>MCALPIVLGHEVAGVIIEVGESESHTFGVGDRVAVACTGHPIEERNFQEAIGVGRDGGYAEYTVAPIKNLIHLPDSVSFANAAVATDSIATAYHALVSEDVAKVYGVDINTSKFNQAKGLGAIECATSLEHFPNVKFDVVIDFAGAQQTISAAMSRVRPGGTIVVVGLASETVQFTTTDLVTKNIALRGSTSASLDDFREVVLLLESGALKPQIKQIHFDDVPNGLEMLGSGQVAGRF</sequence>
<dbReference type="InterPro" id="IPR011032">
    <property type="entry name" value="GroES-like_sf"/>
</dbReference>
<dbReference type="InterPro" id="IPR013149">
    <property type="entry name" value="ADH-like_C"/>
</dbReference>
<dbReference type="AlphaFoldDB" id="A0A428QMB7"/>
<comment type="caution">
    <text evidence="4">The sequence shown here is derived from an EMBL/GenBank/DDBJ whole genome shotgun (WGS) entry which is preliminary data.</text>
</comment>